<dbReference type="PROSITE" id="PS50111">
    <property type="entry name" value="CHEMOTAXIS_TRANSDUC_2"/>
    <property type="match status" value="1"/>
</dbReference>
<gene>
    <name evidence="6" type="ORF">KDX31_17350</name>
</gene>
<dbReference type="PANTHER" id="PTHR32089">
    <property type="entry name" value="METHYL-ACCEPTING CHEMOTAXIS PROTEIN MCPB"/>
    <property type="match status" value="1"/>
</dbReference>
<evidence type="ECO:0000313" key="7">
    <source>
        <dbReference type="Proteomes" id="UP001059950"/>
    </source>
</evidence>
<dbReference type="Pfam" id="PF00015">
    <property type="entry name" value="MCPsignal"/>
    <property type="match status" value="1"/>
</dbReference>
<dbReference type="SMART" id="SM00091">
    <property type="entry name" value="PAS"/>
    <property type="match status" value="1"/>
</dbReference>
<name>A0ABY5GT40_9GAMM</name>
<dbReference type="PANTHER" id="PTHR32089:SF74">
    <property type="entry name" value="METHYL-ACCEPTING CHEMOTAXIS PROTEIN AER"/>
    <property type="match status" value="1"/>
</dbReference>
<dbReference type="InterPro" id="IPR004089">
    <property type="entry name" value="MCPsignal_dom"/>
</dbReference>
<dbReference type="SMART" id="SM00283">
    <property type="entry name" value="MA"/>
    <property type="match status" value="1"/>
</dbReference>
<dbReference type="InterPro" id="IPR000014">
    <property type="entry name" value="PAS"/>
</dbReference>
<keyword evidence="7" id="KW-1185">Reference proteome</keyword>
<reference evidence="6" key="1">
    <citation type="submission" date="2021-04" db="EMBL/GenBank/DDBJ databases">
        <title>Oceanospirillales bacteria with DddD are important DMSP degraders in coastal seawater.</title>
        <authorList>
            <person name="Liu J."/>
        </authorList>
    </citation>
    <scope>NUCLEOTIDE SEQUENCE</scope>
    <source>
        <strain evidence="6">GY6</strain>
    </source>
</reference>
<keyword evidence="2 3" id="KW-0807">Transducer</keyword>
<dbReference type="Gene3D" id="3.30.450.20">
    <property type="entry name" value="PAS domain"/>
    <property type="match status" value="1"/>
</dbReference>
<dbReference type="CDD" id="cd11386">
    <property type="entry name" value="MCP_signal"/>
    <property type="match status" value="1"/>
</dbReference>
<proteinExistence type="predicted"/>
<dbReference type="Pfam" id="PF08447">
    <property type="entry name" value="PAS_3"/>
    <property type="match status" value="1"/>
</dbReference>
<organism evidence="6 7">
    <name type="scientific">Amphritea atlantica</name>
    <dbReference type="NCBI Taxonomy" id="355243"/>
    <lineage>
        <taxon>Bacteria</taxon>
        <taxon>Pseudomonadati</taxon>
        <taxon>Pseudomonadota</taxon>
        <taxon>Gammaproteobacteria</taxon>
        <taxon>Oceanospirillales</taxon>
        <taxon>Oceanospirillaceae</taxon>
        <taxon>Amphritea</taxon>
    </lineage>
</organism>
<dbReference type="InterPro" id="IPR035965">
    <property type="entry name" value="PAS-like_dom_sf"/>
</dbReference>
<dbReference type="InterPro" id="IPR013655">
    <property type="entry name" value="PAS_fold_3"/>
</dbReference>
<evidence type="ECO:0000259" key="5">
    <source>
        <dbReference type="PROSITE" id="PS50112"/>
    </source>
</evidence>
<dbReference type="SUPFAM" id="SSF55785">
    <property type="entry name" value="PYP-like sensor domain (PAS domain)"/>
    <property type="match status" value="1"/>
</dbReference>
<comment type="subcellular location">
    <subcellularLocation>
        <location evidence="1">Membrane</location>
    </subcellularLocation>
</comment>
<dbReference type="Proteomes" id="UP001059950">
    <property type="component" value="Chromosome"/>
</dbReference>
<accession>A0ABY5GT40</accession>
<evidence type="ECO:0000256" key="2">
    <source>
        <dbReference type="ARBA" id="ARBA00023224"/>
    </source>
</evidence>
<dbReference type="PROSITE" id="PS50112">
    <property type="entry name" value="PAS"/>
    <property type="match status" value="1"/>
</dbReference>
<dbReference type="Gene3D" id="1.10.287.950">
    <property type="entry name" value="Methyl-accepting chemotaxis protein"/>
    <property type="match status" value="1"/>
</dbReference>
<protein>
    <submittedName>
        <fullName evidence="6">Methyl-accepting chemotaxis protein</fullName>
    </submittedName>
</protein>
<evidence type="ECO:0000256" key="3">
    <source>
        <dbReference type="PROSITE-ProRule" id="PRU00284"/>
    </source>
</evidence>
<dbReference type="EMBL" id="CP073344">
    <property type="protein sequence ID" value="UTW03070.1"/>
    <property type="molecule type" value="Genomic_DNA"/>
</dbReference>
<dbReference type="CDD" id="cd00130">
    <property type="entry name" value="PAS"/>
    <property type="match status" value="1"/>
</dbReference>
<feature type="domain" description="Methyl-accepting transducer" evidence="4">
    <location>
        <begin position="249"/>
        <end position="485"/>
    </location>
</feature>
<dbReference type="SUPFAM" id="SSF58104">
    <property type="entry name" value="Methyl-accepting chemotaxis protein (MCP) signaling domain"/>
    <property type="match status" value="1"/>
</dbReference>
<feature type="domain" description="PAS" evidence="5">
    <location>
        <begin position="21"/>
        <end position="60"/>
    </location>
</feature>
<sequence length="521" mass="57340">MNDAAPTSCTERPIAADQKLISVTDKDGVITYCNDDFAALSGYSQEELIGQPHRILTHPDMPQAIANSMFGHLTHGYSWMGIVKNLCKNGEYYWADAYVTPIIDGGHLMGFESVRIRATPDQVKRAQKLYHHLQRNSLVWRGGERVINSFRLALLPAAVATTALAFQIQTSPVLFTAALGLLPFAQALIYRRQQLQLLERIRRAAAGVFDDEFSARIYCGQRGFEGRLKMVLISERARLRTALSRLQDYATRTARLSGEGGNLSKQANHAVQEQRQESELVAVAMQQMAESIGEVSSHILRTADDARQVNLLAQKGQQEAKESRYRIEALSSTMQEIGNSVSDVARQSETIHQAANMINEIAEQTNLLALNAAIEAARAGDQGRGFAVVSDEVRALAARTRDSTDAIQRILGNLQQIAEASVQIVRQGNIQVDDSVQQVINAQLALDAIGEKIVHIDQMSEQMAAASEEQAHVAGEVSTQISRIAQRADDSALMTERSSAVGRDLNNTADALHKLVERFNR</sequence>
<evidence type="ECO:0000256" key="1">
    <source>
        <dbReference type="ARBA" id="ARBA00004370"/>
    </source>
</evidence>
<dbReference type="NCBIfam" id="TIGR00229">
    <property type="entry name" value="sensory_box"/>
    <property type="match status" value="1"/>
</dbReference>
<evidence type="ECO:0000313" key="6">
    <source>
        <dbReference type="EMBL" id="UTW03070.1"/>
    </source>
</evidence>
<evidence type="ECO:0000259" key="4">
    <source>
        <dbReference type="PROSITE" id="PS50111"/>
    </source>
</evidence>